<keyword evidence="3" id="KW-1003">Cell membrane</keyword>
<feature type="domain" description="ABC transmembrane type-1" evidence="9">
    <location>
        <begin position="87"/>
        <end position="271"/>
    </location>
</feature>
<gene>
    <name evidence="10" type="ORF">ACFFIA_32340</name>
</gene>
<dbReference type="InterPro" id="IPR035906">
    <property type="entry name" value="MetI-like_sf"/>
</dbReference>
<evidence type="ECO:0000256" key="4">
    <source>
        <dbReference type="ARBA" id="ARBA00022692"/>
    </source>
</evidence>
<evidence type="ECO:0000256" key="8">
    <source>
        <dbReference type="SAM" id="MobiDB-lite"/>
    </source>
</evidence>
<feature type="transmembrane region" description="Helical" evidence="7">
    <location>
        <begin position="248"/>
        <end position="267"/>
    </location>
</feature>
<feature type="transmembrane region" description="Helical" evidence="7">
    <location>
        <begin position="216"/>
        <end position="236"/>
    </location>
</feature>
<reference evidence="10 11" key="1">
    <citation type="submission" date="2024-09" db="EMBL/GenBank/DDBJ databases">
        <authorList>
            <person name="Sun Q."/>
            <person name="Mori K."/>
        </authorList>
    </citation>
    <scope>NUCLEOTIDE SEQUENCE [LARGE SCALE GENOMIC DNA]</scope>
    <source>
        <strain evidence="10 11">TBRC 3947</strain>
    </source>
</reference>
<dbReference type="RefSeq" id="WP_377258241.1">
    <property type="nucleotide sequence ID" value="NZ_JBHLUH010000070.1"/>
</dbReference>
<dbReference type="InterPro" id="IPR000515">
    <property type="entry name" value="MetI-like"/>
</dbReference>
<dbReference type="Proteomes" id="UP001589867">
    <property type="component" value="Unassembled WGS sequence"/>
</dbReference>
<accession>A0ABV6MC83</accession>
<proteinExistence type="inferred from homology"/>
<feature type="transmembrane region" description="Helical" evidence="7">
    <location>
        <begin position="94"/>
        <end position="118"/>
    </location>
</feature>
<evidence type="ECO:0000256" key="6">
    <source>
        <dbReference type="ARBA" id="ARBA00023136"/>
    </source>
</evidence>
<evidence type="ECO:0000313" key="10">
    <source>
        <dbReference type="EMBL" id="MFC0532347.1"/>
    </source>
</evidence>
<keyword evidence="4 7" id="KW-0812">Transmembrane</keyword>
<keyword evidence="2 7" id="KW-0813">Transport</keyword>
<keyword evidence="6 7" id="KW-0472">Membrane</keyword>
<organism evidence="10 11">
    <name type="scientific">Phytohabitans kaempferiae</name>
    <dbReference type="NCBI Taxonomy" id="1620943"/>
    <lineage>
        <taxon>Bacteria</taxon>
        <taxon>Bacillati</taxon>
        <taxon>Actinomycetota</taxon>
        <taxon>Actinomycetes</taxon>
        <taxon>Micromonosporales</taxon>
        <taxon>Micromonosporaceae</taxon>
    </lineage>
</organism>
<evidence type="ECO:0000256" key="5">
    <source>
        <dbReference type="ARBA" id="ARBA00022989"/>
    </source>
</evidence>
<dbReference type="EMBL" id="JBHLUH010000070">
    <property type="protein sequence ID" value="MFC0532347.1"/>
    <property type="molecule type" value="Genomic_DNA"/>
</dbReference>
<evidence type="ECO:0000259" key="9">
    <source>
        <dbReference type="PROSITE" id="PS50928"/>
    </source>
</evidence>
<dbReference type="PANTHER" id="PTHR30151">
    <property type="entry name" value="ALKANE SULFONATE ABC TRANSPORTER-RELATED, MEMBRANE SUBUNIT"/>
    <property type="match status" value="1"/>
</dbReference>
<dbReference type="Gene3D" id="1.10.3720.10">
    <property type="entry name" value="MetI-like"/>
    <property type="match status" value="1"/>
</dbReference>
<comment type="caution">
    <text evidence="10">The sequence shown here is derived from an EMBL/GenBank/DDBJ whole genome shotgun (WGS) entry which is preliminary data.</text>
</comment>
<dbReference type="CDD" id="cd06261">
    <property type="entry name" value="TM_PBP2"/>
    <property type="match status" value="1"/>
</dbReference>
<comment type="subcellular location">
    <subcellularLocation>
        <location evidence="1 7">Cell membrane</location>
        <topology evidence="1 7">Multi-pass membrane protein</topology>
    </subcellularLocation>
</comment>
<protein>
    <submittedName>
        <fullName evidence="10">ABC transporter permease</fullName>
    </submittedName>
</protein>
<comment type="similarity">
    <text evidence="7">Belongs to the binding-protein-dependent transport system permease family.</text>
</comment>
<dbReference type="Pfam" id="PF00528">
    <property type="entry name" value="BPD_transp_1"/>
    <property type="match status" value="1"/>
</dbReference>
<evidence type="ECO:0000256" key="1">
    <source>
        <dbReference type="ARBA" id="ARBA00004651"/>
    </source>
</evidence>
<dbReference type="PANTHER" id="PTHR30151:SF0">
    <property type="entry name" value="ABC TRANSPORTER PERMEASE PROTEIN MJ0413-RELATED"/>
    <property type="match status" value="1"/>
</dbReference>
<feature type="transmembrane region" description="Helical" evidence="7">
    <location>
        <begin position="37"/>
        <end position="55"/>
    </location>
</feature>
<keyword evidence="11" id="KW-1185">Reference proteome</keyword>
<evidence type="ECO:0000313" key="11">
    <source>
        <dbReference type="Proteomes" id="UP001589867"/>
    </source>
</evidence>
<evidence type="ECO:0000256" key="7">
    <source>
        <dbReference type="RuleBase" id="RU363032"/>
    </source>
</evidence>
<feature type="transmembrane region" description="Helical" evidence="7">
    <location>
        <begin position="125"/>
        <end position="145"/>
    </location>
</feature>
<feature type="transmembrane region" description="Helical" evidence="7">
    <location>
        <begin position="151"/>
        <end position="172"/>
    </location>
</feature>
<feature type="region of interest" description="Disordered" evidence="8">
    <location>
        <begin position="1"/>
        <end position="24"/>
    </location>
</feature>
<evidence type="ECO:0000256" key="3">
    <source>
        <dbReference type="ARBA" id="ARBA00022475"/>
    </source>
</evidence>
<sequence>MTHARTIVSPAPVTGRPLAAGPQRRVRTRHVPRRIEAALLPALTTVLLCGVWEVLARTVLPPEVRPISSALAWLGQNSTNAELWTAIGHTLSHWAVALSLALVAGTVLGVATGANGLVNSLLSGVFEFVRPIPAVVYLPLMLLLLGATAEVAISLAALSAFWPILFQVFYGVKSIDPIARDTARVFGLSRAQQLRYVAAPSILPFLATGVRIASTIALLASIVMELLGGVSGLGAVLARDSYNGLYDAMYGILVIAGCLGVILNLVFARLERRLLRWHPGYRPVSA</sequence>
<dbReference type="PROSITE" id="PS50928">
    <property type="entry name" value="ABC_TM1"/>
    <property type="match status" value="1"/>
</dbReference>
<name>A0ABV6MC83_9ACTN</name>
<keyword evidence="5 7" id="KW-1133">Transmembrane helix</keyword>
<evidence type="ECO:0000256" key="2">
    <source>
        <dbReference type="ARBA" id="ARBA00022448"/>
    </source>
</evidence>
<dbReference type="SUPFAM" id="SSF161098">
    <property type="entry name" value="MetI-like"/>
    <property type="match status" value="1"/>
</dbReference>